<evidence type="ECO:0000313" key="3">
    <source>
        <dbReference type="Proteomes" id="UP001597521"/>
    </source>
</evidence>
<dbReference type="Proteomes" id="UP001597521">
    <property type="component" value="Unassembled WGS sequence"/>
</dbReference>
<keyword evidence="1" id="KW-0472">Membrane</keyword>
<gene>
    <name evidence="2" type="ORF">ACFSX5_07605</name>
</gene>
<organism evidence="2 3">
    <name type="scientific">Devosia albogilva</name>
    <dbReference type="NCBI Taxonomy" id="429726"/>
    <lineage>
        <taxon>Bacteria</taxon>
        <taxon>Pseudomonadati</taxon>
        <taxon>Pseudomonadota</taxon>
        <taxon>Alphaproteobacteria</taxon>
        <taxon>Hyphomicrobiales</taxon>
        <taxon>Devosiaceae</taxon>
        <taxon>Devosia</taxon>
    </lineage>
</organism>
<comment type="caution">
    <text evidence="2">The sequence shown here is derived from an EMBL/GenBank/DDBJ whole genome shotgun (WGS) entry which is preliminary data.</text>
</comment>
<sequence>MKLSEYIREHRLVAKYVGAIVIAVLVGVGSWLQGDPPSVATLKAMLSIVFVIAWLGLGALFNPERSQIPFSPSRMERTLLEGILVALAVGVVSWTPDDHPAVIAIAAVTASVVYFAARMLLDRFRANRSR</sequence>
<evidence type="ECO:0000256" key="1">
    <source>
        <dbReference type="SAM" id="Phobius"/>
    </source>
</evidence>
<keyword evidence="1" id="KW-1133">Transmembrane helix</keyword>
<feature type="transmembrane region" description="Helical" evidence="1">
    <location>
        <begin position="38"/>
        <end position="57"/>
    </location>
</feature>
<dbReference type="RefSeq" id="WP_386832674.1">
    <property type="nucleotide sequence ID" value="NZ_JBHUNP010000001.1"/>
</dbReference>
<feature type="transmembrane region" description="Helical" evidence="1">
    <location>
        <begin position="78"/>
        <end position="95"/>
    </location>
</feature>
<accession>A0ABW5QJC1</accession>
<reference evidence="3" key="1">
    <citation type="journal article" date="2019" name="Int. J. Syst. Evol. Microbiol.">
        <title>The Global Catalogue of Microorganisms (GCM) 10K type strain sequencing project: providing services to taxonomists for standard genome sequencing and annotation.</title>
        <authorList>
            <consortium name="The Broad Institute Genomics Platform"/>
            <consortium name="The Broad Institute Genome Sequencing Center for Infectious Disease"/>
            <person name="Wu L."/>
            <person name="Ma J."/>
        </authorList>
    </citation>
    <scope>NUCLEOTIDE SEQUENCE [LARGE SCALE GENOMIC DNA]</scope>
    <source>
        <strain evidence="3">CCM 7427</strain>
    </source>
</reference>
<feature type="transmembrane region" description="Helical" evidence="1">
    <location>
        <begin position="12"/>
        <end position="32"/>
    </location>
</feature>
<keyword evidence="3" id="KW-1185">Reference proteome</keyword>
<name>A0ABW5QJC1_9HYPH</name>
<evidence type="ECO:0000313" key="2">
    <source>
        <dbReference type="EMBL" id="MFD2647652.1"/>
    </source>
</evidence>
<protein>
    <submittedName>
        <fullName evidence="2">Uncharacterized protein</fullName>
    </submittedName>
</protein>
<dbReference type="EMBL" id="JBHUNP010000001">
    <property type="protein sequence ID" value="MFD2647652.1"/>
    <property type="molecule type" value="Genomic_DNA"/>
</dbReference>
<keyword evidence="1" id="KW-0812">Transmembrane</keyword>
<feature type="transmembrane region" description="Helical" evidence="1">
    <location>
        <begin position="101"/>
        <end position="121"/>
    </location>
</feature>
<proteinExistence type="predicted"/>